<gene>
    <name evidence="1" type="ORF">CDQ92_18300</name>
</gene>
<proteinExistence type="predicted"/>
<dbReference type="EMBL" id="NISK01000004">
    <property type="protein sequence ID" value="OWQ94984.1"/>
    <property type="molecule type" value="Genomic_DNA"/>
</dbReference>
<name>A0A246JQ52_9SPHN</name>
<evidence type="ECO:0000313" key="1">
    <source>
        <dbReference type="EMBL" id="OWQ94984.1"/>
    </source>
</evidence>
<evidence type="ECO:0000313" key="2">
    <source>
        <dbReference type="Proteomes" id="UP000197361"/>
    </source>
</evidence>
<reference evidence="1 2" key="1">
    <citation type="journal article" date="2010" name="Int. J. Syst. Evol. Microbiol.">
        <title>Sphingopyxis bauzanensis sp. nov., a psychrophilic bacterium isolated from soil.</title>
        <authorList>
            <person name="Zhang D.C."/>
            <person name="Liu H.C."/>
            <person name="Xin Y.H."/>
            <person name="Zhou Y.G."/>
            <person name="Schinner F."/>
            <person name="Margesin R."/>
        </authorList>
    </citation>
    <scope>NUCLEOTIDE SEQUENCE [LARGE SCALE GENOMIC DNA]</scope>
    <source>
        <strain evidence="1 2">DSM 22271</strain>
    </source>
</reference>
<sequence length="175" mass="18203">MPSEPPIANDAASVLARAPMAFFCSKACPGDLILKAQDWVNARGPKSAPVIGGFQTPIESDVLRILLRGAAPVIIDLARAVQGYRLSPALKTTVTAGTARIISPFAATQTRTTAATAEARNRHILTFRESVLIAHAAPGGRTESLAHEDAALGLSRQTLKPPANANVIAHGAVAV</sequence>
<comment type="caution">
    <text evidence="1">The sequence shown here is derived from an EMBL/GenBank/DDBJ whole genome shotgun (WGS) entry which is preliminary data.</text>
</comment>
<dbReference type="Proteomes" id="UP000197361">
    <property type="component" value="Unassembled WGS sequence"/>
</dbReference>
<keyword evidence="2" id="KW-1185">Reference proteome</keyword>
<protein>
    <submittedName>
        <fullName evidence="1">Uncharacterized protein</fullName>
    </submittedName>
</protein>
<accession>A0A246JQ52</accession>
<organism evidence="1 2">
    <name type="scientific">Sphingopyxis bauzanensis</name>
    <dbReference type="NCBI Taxonomy" id="651663"/>
    <lineage>
        <taxon>Bacteria</taxon>
        <taxon>Pseudomonadati</taxon>
        <taxon>Pseudomonadota</taxon>
        <taxon>Alphaproteobacteria</taxon>
        <taxon>Sphingomonadales</taxon>
        <taxon>Sphingomonadaceae</taxon>
        <taxon>Sphingopyxis</taxon>
    </lineage>
</organism>
<dbReference type="AlphaFoldDB" id="A0A246JQ52"/>